<feature type="region of interest" description="Disordered" evidence="6">
    <location>
        <begin position="555"/>
        <end position="588"/>
    </location>
</feature>
<evidence type="ECO:0000313" key="9">
    <source>
        <dbReference type="Proteomes" id="UP001176517"/>
    </source>
</evidence>
<evidence type="ECO:0000256" key="4">
    <source>
        <dbReference type="ARBA" id="ARBA00022490"/>
    </source>
</evidence>
<dbReference type="Gene3D" id="2.60.40.790">
    <property type="match status" value="1"/>
</dbReference>
<proteinExistence type="predicted"/>
<evidence type="ECO:0000256" key="5">
    <source>
        <dbReference type="ARBA" id="ARBA00023242"/>
    </source>
</evidence>
<feature type="domain" description="CS" evidence="7">
    <location>
        <begin position="287"/>
        <end position="440"/>
    </location>
</feature>
<dbReference type="PANTHER" id="PTHR21664">
    <property type="entry name" value="CHRONIC MYELOGENOUS LEUKEMIA TUMOR ANTIGEN 66"/>
    <property type="match status" value="1"/>
</dbReference>
<evidence type="ECO:0000256" key="6">
    <source>
        <dbReference type="SAM" id="MobiDB-lite"/>
    </source>
</evidence>
<reference evidence="8" key="1">
    <citation type="journal article" date="2023" name="PhytoFront">
        <title>Draft Genome Resources of Seven Strains of Tilletia horrida, Causal Agent of Kernel Smut of Rice.</title>
        <authorList>
            <person name="Khanal S."/>
            <person name="Antony Babu S."/>
            <person name="Zhou X.G."/>
        </authorList>
    </citation>
    <scope>NUCLEOTIDE SEQUENCE</scope>
    <source>
        <strain evidence="8">TX6</strain>
    </source>
</reference>
<protein>
    <recommendedName>
        <fullName evidence="3">NudC domain-containing protein 1</fullName>
    </recommendedName>
</protein>
<feature type="compositionally biased region" description="Low complexity" evidence="6">
    <location>
        <begin position="570"/>
        <end position="588"/>
    </location>
</feature>
<dbReference type="GO" id="GO:0005634">
    <property type="term" value="C:nucleus"/>
    <property type="evidence" value="ECO:0007669"/>
    <property type="project" value="UniProtKB-SubCell"/>
</dbReference>
<dbReference type="AlphaFoldDB" id="A0AAN6GM88"/>
<dbReference type="Proteomes" id="UP001176517">
    <property type="component" value="Unassembled WGS sequence"/>
</dbReference>
<evidence type="ECO:0000313" key="8">
    <source>
        <dbReference type="EMBL" id="KAK0547042.1"/>
    </source>
</evidence>
<dbReference type="SUPFAM" id="SSF49764">
    <property type="entry name" value="HSP20-like chaperones"/>
    <property type="match status" value="1"/>
</dbReference>
<dbReference type="EMBL" id="JAPDMZ010000173">
    <property type="protein sequence ID" value="KAK0547042.1"/>
    <property type="molecule type" value="Genomic_DNA"/>
</dbReference>
<evidence type="ECO:0000256" key="1">
    <source>
        <dbReference type="ARBA" id="ARBA00004123"/>
    </source>
</evidence>
<feature type="region of interest" description="Disordered" evidence="6">
    <location>
        <begin position="375"/>
        <end position="395"/>
    </location>
</feature>
<dbReference type="InterPro" id="IPR008978">
    <property type="entry name" value="HSP20-like_chaperone"/>
</dbReference>
<dbReference type="InterPro" id="IPR037895">
    <property type="entry name" value="NUDCD1"/>
</dbReference>
<evidence type="ECO:0000256" key="2">
    <source>
        <dbReference type="ARBA" id="ARBA00004496"/>
    </source>
</evidence>
<sequence>MTSPVLSKDRGVYGSSSHRFESYRLAASSSSALTETQLSFELPADHLPRPPFASASYSSEFAGKHHAHIFDRFLTNYLAPGPPSPSGRFAQAAYINQTLQVVLIQLDSTLSDTDFHPIHQLASSDVPQSDRAPGVAPQAPSLIALDDGSWLVGDGQGLVSHLTISYDAEDKPMVGKVRSALVQTPQGQLLPIKLLSGQKPERFLAQTIWKDRVTVSAYTFTSPIISGSLWTATSAEPVLFAHLHSTASDLVGSAGFSALQWPTTVQKEQKDTSPSPAPESPATSARNGPHPFTWYQTRDSLTVSFPLPAALAPTNFSVRFKPHHISIDVDLPDELRLLELSSGSEALSNAPTTEAKQPVASSALALERISSGAYSSSSDAEAGIETGTADGQGRMLWGDIDSSASFWTWERPSQRDQDSIGYFTLHLEKRHHGTRWTHLFAKPRIAHQDGLDDQDIVSRPERSQLQHEPMSEDAYAVDDVPETLDPSERLTMLEGLEKYTSDMGCGDAAKPLLRPSAGLGAFGASSSLLEDGFEEEDANVGRDAYLLQVEVNATQGSPSTLSPQGSRTKLLGTSLPAPPSSSSSHESSLLVIKDDIDGLVFQEGSSRARDQQGESTLAATKWQHINTLPALAYVLASKQDASHRVHAHLGRSQPGRVQVLAFEGSPPSRIGTGSGTHHKTAGAGNLFVYYSPVDDGKSKGGPTHSESRVIRLGAEQGPNASASGSLIATARITQQSEAGHRDLLMILCENRLLVLPHLLL</sequence>
<comment type="subcellular location">
    <subcellularLocation>
        <location evidence="2">Cytoplasm</location>
    </subcellularLocation>
    <subcellularLocation>
        <location evidence="1">Nucleus</location>
    </subcellularLocation>
</comment>
<organism evidence="8 9">
    <name type="scientific">Tilletia horrida</name>
    <dbReference type="NCBI Taxonomy" id="155126"/>
    <lineage>
        <taxon>Eukaryota</taxon>
        <taxon>Fungi</taxon>
        <taxon>Dikarya</taxon>
        <taxon>Basidiomycota</taxon>
        <taxon>Ustilaginomycotina</taxon>
        <taxon>Exobasidiomycetes</taxon>
        <taxon>Tilletiales</taxon>
        <taxon>Tilletiaceae</taxon>
        <taxon>Tilletia</taxon>
    </lineage>
</organism>
<dbReference type="PROSITE" id="PS51203">
    <property type="entry name" value="CS"/>
    <property type="match status" value="1"/>
</dbReference>
<comment type="caution">
    <text evidence="8">The sequence shown here is derived from an EMBL/GenBank/DDBJ whole genome shotgun (WGS) entry which is preliminary data.</text>
</comment>
<evidence type="ECO:0000259" key="7">
    <source>
        <dbReference type="PROSITE" id="PS51203"/>
    </source>
</evidence>
<dbReference type="Pfam" id="PF04969">
    <property type="entry name" value="CS"/>
    <property type="match status" value="1"/>
</dbReference>
<name>A0AAN6GM88_9BASI</name>
<keyword evidence="4" id="KW-0963">Cytoplasm</keyword>
<dbReference type="GO" id="GO:0005737">
    <property type="term" value="C:cytoplasm"/>
    <property type="evidence" value="ECO:0007669"/>
    <property type="project" value="UniProtKB-SubCell"/>
</dbReference>
<feature type="compositionally biased region" description="Polar residues" evidence="6">
    <location>
        <begin position="555"/>
        <end position="567"/>
    </location>
</feature>
<feature type="region of interest" description="Disordered" evidence="6">
    <location>
        <begin position="263"/>
        <end position="291"/>
    </location>
</feature>
<keyword evidence="9" id="KW-1185">Reference proteome</keyword>
<accession>A0AAN6GM88</accession>
<evidence type="ECO:0000256" key="3">
    <source>
        <dbReference type="ARBA" id="ARBA00018915"/>
    </source>
</evidence>
<keyword evidence="5" id="KW-0539">Nucleus</keyword>
<dbReference type="PANTHER" id="PTHR21664:SF1">
    <property type="entry name" value="NUDC DOMAIN-CONTAINING PROTEIN 1"/>
    <property type="match status" value="1"/>
</dbReference>
<gene>
    <name evidence="8" type="ORF">OC846_005021</name>
</gene>
<dbReference type="InterPro" id="IPR007052">
    <property type="entry name" value="CS_dom"/>
</dbReference>